<dbReference type="InterPro" id="IPR041588">
    <property type="entry name" value="Integrase_H2C2"/>
</dbReference>
<evidence type="ECO:0000313" key="2">
    <source>
        <dbReference type="EMBL" id="KAK5771682.1"/>
    </source>
</evidence>
<dbReference type="EMBL" id="JARKNE010000013">
    <property type="protein sequence ID" value="KAK5771682.1"/>
    <property type="molecule type" value="Genomic_DNA"/>
</dbReference>
<dbReference type="Pfam" id="PF00665">
    <property type="entry name" value="rve"/>
    <property type="match status" value="1"/>
</dbReference>
<evidence type="ECO:0000313" key="3">
    <source>
        <dbReference type="Proteomes" id="UP001358586"/>
    </source>
</evidence>
<dbReference type="InterPro" id="IPR036397">
    <property type="entry name" value="RNaseH_sf"/>
</dbReference>
<dbReference type="PANTHER" id="PTHR47266">
    <property type="entry name" value="ENDONUCLEASE-RELATED"/>
    <property type="match status" value="1"/>
</dbReference>
<evidence type="ECO:0000259" key="1">
    <source>
        <dbReference type="PROSITE" id="PS50994"/>
    </source>
</evidence>
<feature type="domain" description="Integrase catalytic" evidence="1">
    <location>
        <begin position="151"/>
        <end position="276"/>
    </location>
</feature>
<dbReference type="SUPFAM" id="SSF53098">
    <property type="entry name" value="Ribonuclease H-like"/>
    <property type="match status" value="1"/>
</dbReference>
<organism evidence="2 3">
    <name type="scientific">Gossypium arboreum</name>
    <name type="common">Tree cotton</name>
    <name type="synonym">Gossypium nanking</name>
    <dbReference type="NCBI Taxonomy" id="29729"/>
    <lineage>
        <taxon>Eukaryota</taxon>
        <taxon>Viridiplantae</taxon>
        <taxon>Streptophyta</taxon>
        <taxon>Embryophyta</taxon>
        <taxon>Tracheophyta</taxon>
        <taxon>Spermatophyta</taxon>
        <taxon>Magnoliopsida</taxon>
        <taxon>eudicotyledons</taxon>
        <taxon>Gunneridae</taxon>
        <taxon>Pentapetalae</taxon>
        <taxon>rosids</taxon>
        <taxon>malvids</taxon>
        <taxon>Malvales</taxon>
        <taxon>Malvaceae</taxon>
        <taxon>Malvoideae</taxon>
        <taxon>Gossypium</taxon>
    </lineage>
</organism>
<reference evidence="2 3" key="1">
    <citation type="submission" date="2023-03" db="EMBL/GenBank/DDBJ databases">
        <title>WGS of Gossypium arboreum.</title>
        <authorList>
            <person name="Yu D."/>
        </authorList>
    </citation>
    <scope>NUCLEOTIDE SEQUENCE [LARGE SCALE GENOMIC DNA]</scope>
    <source>
        <tissue evidence="2">Leaf</tissue>
    </source>
</reference>
<dbReference type="Gene3D" id="1.10.340.70">
    <property type="match status" value="1"/>
</dbReference>
<dbReference type="InterPro" id="IPR001584">
    <property type="entry name" value="Integrase_cat-core"/>
</dbReference>
<protein>
    <recommendedName>
        <fullName evidence="1">Integrase catalytic domain-containing protein</fullName>
    </recommendedName>
</protein>
<dbReference type="PROSITE" id="PS50994">
    <property type="entry name" value="INTEGRASE"/>
    <property type="match status" value="1"/>
</dbReference>
<sequence length="276" mass="32317">MSRLEKSNTKEQDEVELNDSFPEEQFCTISDYEVPWFADITNFLATNIIPKGLTHQQKKQFFNDVKSYFWDDPFLFRRCTDQAIRRCVTRSEISKILEHCHSGPTRGHYSGTKTTHKILESGFYWPSLFKDASRYVTSCDKFQQTGNISKRDEIPQNYLLSCEIFDVWGIDFMRPFPSSFRNKYILVAVDYMSKWVEAQAPPTNDARVVARFLKKLFSRFGMPRAIISDKGTHFVIPNLKKLLRNTEFIREQPPHTILKLMDKLKLQTEKSNGSLK</sequence>
<dbReference type="InterPro" id="IPR012337">
    <property type="entry name" value="RNaseH-like_sf"/>
</dbReference>
<dbReference type="Pfam" id="PF17921">
    <property type="entry name" value="Integrase_H2C2"/>
    <property type="match status" value="1"/>
</dbReference>
<dbReference type="Gene3D" id="3.30.420.10">
    <property type="entry name" value="Ribonuclease H-like superfamily/Ribonuclease H"/>
    <property type="match status" value="1"/>
</dbReference>
<keyword evidence="3" id="KW-1185">Reference proteome</keyword>
<proteinExistence type="predicted"/>
<name>A0ABR0MF07_GOSAR</name>
<gene>
    <name evidence="2" type="ORF">PVK06_047918</name>
</gene>
<accession>A0ABR0MF07</accession>
<comment type="caution">
    <text evidence="2">The sequence shown here is derived from an EMBL/GenBank/DDBJ whole genome shotgun (WGS) entry which is preliminary data.</text>
</comment>
<dbReference type="InterPro" id="IPR052160">
    <property type="entry name" value="Gypsy_RT_Integrase-like"/>
</dbReference>
<dbReference type="Proteomes" id="UP001358586">
    <property type="component" value="Chromosome 13"/>
</dbReference>